<accession>A0A0C3MBZ6</accession>
<name>A0A0C3MBZ6_9AGAM</name>
<protein>
    <submittedName>
        <fullName evidence="2">Uncharacterized protein</fullName>
    </submittedName>
</protein>
<proteinExistence type="predicted"/>
<dbReference type="AlphaFoldDB" id="A0A0C3MBZ6"/>
<sequence length="108" mass="11781">MAGTRLTNPGDAMRATLPQPPQTEPSTIMFAPERDDDEMSEAKGRETSEGSTLNNIPKHRVDGIFSVPNRGCIESDPSCFNVGDVPRNLEPFNVNLTSVLARSAPTFY</sequence>
<gene>
    <name evidence="2" type="ORF">M407DRAFT_19651</name>
</gene>
<reference evidence="2 3" key="1">
    <citation type="submission" date="2014-04" db="EMBL/GenBank/DDBJ databases">
        <authorList>
            <consortium name="DOE Joint Genome Institute"/>
            <person name="Kuo A."/>
            <person name="Girlanda M."/>
            <person name="Perotto S."/>
            <person name="Kohler A."/>
            <person name="Nagy L.G."/>
            <person name="Floudas D."/>
            <person name="Copeland A."/>
            <person name="Barry K.W."/>
            <person name="Cichocki N."/>
            <person name="Veneault-Fourrey C."/>
            <person name="LaButti K."/>
            <person name="Lindquist E.A."/>
            <person name="Lipzen A."/>
            <person name="Lundell T."/>
            <person name="Morin E."/>
            <person name="Murat C."/>
            <person name="Sun H."/>
            <person name="Tunlid A."/>
            <person name="Henrissat B."/>
            <person name="Grigoriev I.V."/>
            <person name="Hibbett D.S."/>
            <person name="Martin F."/>
            <person name="Nordberg H.P."/>
            <person name="Cantor M.N."/>
            <person name="Hua S.X."/>
        </authorList>
    </citation>
    <scope>NUCLEOTIDE SEQUENCE [LARGE SCALE GENOMIC DNA]</scope>
    <source>
        <strain evidence="2 3">MUT 4182</strain>
    </source>
</reference>
<organism evidence="2 3">
    <name type="scientific">Tulasnella calospora MUT 4182</name>
    <dbReference type="NCBI Taxonomy" id="1051891"/>
    <lineage>
        <taxon>Eukaryota</taxon>
        <taxon>Fungi</taxon>
        <taxon>Dikarya</taxon>
        <taxon>Basidiomycota</taxon>
        <taxon>Agaricomycotina</taxon>
        <taxon>Agaricomycetes</taxon>
        <taxon>Cantharellales</taxon>
        <taxon>Tulasnellaceae</taxon>
        <taxon>Tulasnella</taxon>
    </lineage>
</organism>
<feature type="region of interest" description="Disordered" evidence="1">
    <location>
        <begin position="1"/>
        <end position="57"/>
    </location>
</feature>
<keyword evidence="3" id="KW-1185">Reference proteome</keyword>
<reference evidence="3" key="2">
    <citation type="submission" date="2015-01" db="EMBL/GenBank/DDBJ databases">
        <title>Evolutionary Origins and Diversification of the Mycorrhizal Mutualists.</title>
        <authorList>
            <consortium name="DOE Joint Genome Institute"/>
            <consortium name="Mycorrhizal Genomics Consortium"/>
            <person name="Kohler A."/>
            <person name="Kuo A."/>
            <person name="Nagy L.G."/>
            <person name="Floudas D."/>
            <person name="Copeland A."/>
            <person name="Barry K.W."/>
            <person name="Cichocki N."/>
            <person name="Veneault-Fourrey C."/>
            <person name="LaButti K."/>
            <person name="Lindquist E.A."/>
            <person name="Lipzen A."/>
            <person name="Lundell T."/>
            <person name="Morin E."/>
            <person name="Murat C."/>
            <person name="Riley R."/>
            <person name="Ohm R."/>
            <person name="Sun H."/>
            <person name="Tunlid A."/>
            <person name="Henrissat B."/>
            <person name="Grigoriev I.V."/>
            <person name="Hibbett D.S."/>
            <person name="Martin F."/>
        </authorList>
    </citation>
    <scope>NUCLEOTIDE SEQUENCE [LARGE SCALE GENOMIC DNA]</scope>
    <source>
        <strain evidence="3">MUT 4182</strain>
    </source>
</reference>
<dbReference type="HOGENOM" id="CLU_2198935_0_0_1"/>
<evidence type="ECO:0000313" key="2">
    <source>
        <dbReference type="EMBL" id="KIO31272.1"/>
    </source>
</evidence>
<evidence type="ECO:0000313" key="3">
    <source>
        <dbReference type="Proteomes" id="UP000054248"/>
    </source>
</evidence>
<evidence type="ECO:0000256" key="1">
    <source>
        <dbReference type="SAM" id="MobiDB-lite"/>
    </source>
</evidence>
<dbReference type="Proteomes" id="UP000054248">
    <property type="component" value="Unassembled WGS sequence"/>
</dbReference>
<dbReference type="EMBL" id="KN822964">
    <property type="protein sequence ID" value="KIO31272.1"/>
    <property type="molecule type" value="Genomic_DNA"/>
</dbReference>